<keyword evidence="2" id="KW-0812">Transmembrane</keyword>
<dbReference type="EMBL" id="CP051774">
    <property type="protein sequence ID" value="QJE98443.1"/>
    <property type="molecule type" value="Genomic_DNA"/>
</dbReference>
<feature type="transmembrane region" description="Helical" evidence="2">
    <location>
        <begin position="108"/>
        <end position="141"/>
    </location>
</feature>
<evidence type="ECO:0000259" key="4">
    <source>
        <dbReference type="Pfam" id="PF14237"/>
    </source>
</evidence>
<dbReference type="RefSeq" id="WP_169456929.1">
    <property type="nucleotide sequence ID" value="NZ_CP051774.1"/>
</dbReference>
<sequence>MNWYYATNGTQKGPVPTEDLKSRIAMGEVSATDLAWREGMADWMPVGSIAELKPAEPEPRVEAAPPVSGIPSAPASHVPAASPAPQPYSPPGAPAGTVLAPPSQGLAIASMICGIIALIFCCGWVIALPLAIVAIVLGHIAISKVNANPQRYTGKGLARTGLITGYLGLVGAIVMAVVAMQFQGLSEAEVQEKIVNWFPKDMQQQMREQIEKEQQKRQAP</sequence>
<dbReference type="InterPro" id="IPR025241">
    <property type="entry name" value="DUF4190"/>
</dbReference>
<evidence type="ECO:0000313" key="6">
    <source>
        <dbReference type="Proteomes" id="UP000501812"/>
    </source>
</evidence>
<dbReference type="Proteomes" id="UP000501812">
    <property type="component" value="Chromosome"/>
</dbReference>
<dbReference type="InterPro" id="IPR025640">
    <property type="entry name" value="GYF_2"/>
</dbReference>
<feature type="region of interest" description="Disordered" evidence="1">
    <location>
        <begin position="54"/>
        <end position="87"/>
    </location>
</feature>
<reference evidence="5 6" key="1">
    <citation type="submission" date="2020-04" db="EMBL/GenBank/DDBJ databases">
        <title>Luteolibacter sp. G-1-1-1 isolated from soil.</title>
        <authorList>
            <person name="Dahal R.H."/>
        </authorList>
    </citation>
    <scope>NUCLEOTIDE SEQUENCE [LARGE SCALE GENOMIC DNA]</scope>
    <source>
        <strain evidence="5 6">G-1-1-1</strain>
    </source>
</reference>
<feature type="compositionally biased region" description="Low complexity" evidence="1">
    <location>
        <begin position="62"/>
        <end position="81"/>
    </location>
</feature>
<organism evidence="5 6">
    <name type="scientific">Luteolibacter luteus</name>
    <dbReference type="NCBI Taxonomy" id="2728835"/>
    <lineage>
        <taxon>Bacteria</taxon>
        <taxon>Pseudomonadati</taxon>
        <taxon>Verrucomicrobiota</taxon>
        <taxon>Verrucomicrobiia</taxon>
        <taxon>Verrucomicrobiales</taxon>
        <taxon>Verrucomicrobiaceae</taxon>
        <taxon>Luteolibacter</taxon>
    </lineage>
</organism>
<protein>
    <submittedName>
        <fullName evidence="5">DUF4339 domain-containing protein</fullName>
    </submittedName>
</protein>
<dbReference type="KEGG" id="luo:HHL09_22535"/>
<evidence type="ECO:0000256" key="2">
    <source>
        <dbReference type="SAM" id="Phobius"/>
    </source>
</evidence>
<keyword evidence="2" id="KW-0472">Membrane</keyword>
<evidence type="ECO:0000259" key="3">
    <source>
        <dbReference type="Pfam" id="PF13828"/>
    </source>
</evidence>
<proteinExistence type="predicted"/>
<feature type="domain" description="DUF4190" evidence="3">
    <location>
        <begin position="106"/>
        <end position="174"/>
    </location>
</feature>
<dbReference type="Pfam" id="PF13828">
    <property type="entry name" value="DUF4190"/>
    <property type="match status" value="1"/>
</dbReference>
<keyword evidence="6" id="KW-1185">Reference proteome</keyword>
<feature type="transmembrane region" description="Helical" evidence="2">
    <location>
        <begin position="162"/>
        <end position="182"/>
    </location>
</feature>
<feature type="domain" description="GYF" evidence="4">
    <location>
        <begin position="3"/>
        <end position="52"/>
    </location>
</feature>
<accession>A0A858RR83</accession>
<keyword evidence="2" id="KW-1133">Transmembrane helix</keyword>
<gene>
    <name evidence="5" type="ORF">HHL09_22535</name>
</gene>
<name>A0A858RR83_9BACT</name>
<evidence type="ECO:0000256" key="1">
    <source>
        <dbReference type="SAM" id="MobiDB-lite"/>
    </source>
</evidence>
<dbReference type="AlphaFoldDB" id="A0A858RR83"/>
<evidence type="ECO:0000313" key="5">
    <source>
        <dbReference type="EMBL" id="QJE98443.1"/>
    </source>
</evidence>
<dbReference type="Pfam" id="PF14237">
    <property type="entry name" value="GYF_2"/>
    <property type="match status" value="1"/>
</dbReference>